<name>A0A3D9HGF9_9PROT</name>
<dbReference type="SUPFAM" id="SSF53649">
    <property type="entry name" value="Alkaline phosphatase-like"/>
    <property type="match status" value="1"/>
</dbReference>
<organism evidence="1 2">
    <name type="scientific">Aestuariispira insulae</name>
    <dbReference type="NCBI Taxonomy" id="1461337"/>
    <lineage>
        <taxon>Bacteria</taxon>
        <taxon>Pseudomonadati</taxon>
        <taxon>Pseudomonadota</taxon>
        <taxon>Alphaproteobacteria</taxon>
        <taxon>Rhodospirillales</taxon>
        <taxon>Kiloniellaceae</taxon>
        <taxon>Aestuariispira</taxon>
    </lineage>
</organism>
<evidence type="ECO:0008006" key="3">
    <source>
        <dbReference type="Google" id="ProtNLM"/>
    </source>
</evidence>
<proteinExistence type="predicted"/>
<dbReference type="EMBL" id="QRDW01000007">
    <property type="protein sequence ID" value="RED48544.1"/>
    <property type="molecule type" value="Genomic_DNA"/>
</dbReference>
<dbReference type="RefSeq" id="WP_115937492.1">
    <property type="nucleotide sequence ID" value="NZ_QRDW01000007.1"/>
</dbReference>
<dbReference type="InterPro" id="IPR017850">
    <property type="entry name" value="Alkaline_phosphatase_core_sf"/>
</dbReference>
<comment type="caution">
    <text evidence="1">The sequence shown here is derived from an EMBL/GenBank/DDBJ whole genome shotgun (WGS) entry which is preliminary data.</text>
</comment>
<dbReference type="Gene3D" id="3.40.720.10">
    <property type="entry name" value="Alkaline Phosphatase, subunit A"/>
    <property type="match status" value="1"/>
</dbReference>
<dbReference type="Proteomes" id="UP000256845">
    <property type="component" value="Unassembled WGS sequence"/>
</dbReference>
<dbReference type="OrthoDB" id="244470at2"/>
<keyword evidence="2" id="KW-1185">Reference proteome</keyword>
<evidence type="ECO:0000313" key="1">
    <source>
        <dbReference type="EMBL" id="RED48544.1"/>
    </source>
</evidence>
<dbReference type="AlphaFoldDB" id="A0A3D9HGF9"/>
<reference evidence="1 2" key="1">
    <citation type="submission" date="2018-07" db="EMBL/GenBank/DDBJ databases">
        <title>Genomic Encyclopedia of Type Strains, Phase III (KMG-III): the genomes of soil and plant-associated and newly described type strains.</title>
        <authorList>
            <person name="Whitman W."/>
        </authorList>
    </citation>
    <scope>NUCLEOTIDE SEQUENCE [LARGE SCALE GENOMIC DNA]</scope>
    <source>
        <strain evidence="1 2">CECT 8488</strain>
    </source>
</reference>
<protein>
    <recommendedName>
        <fullName evidence="3">Type I phosphodiesterase/nucleotide pyrophosphatase</fullName>
    </recommendedName>
</protein>
<gene>
    <name evidence="1" type="ORF">DFP90_10747</name>
</gene>
<accession>A0A3D9HGF9</accession>
<evidence type="ECO:0000313" key="2">
    <source>
        <dbReference type="Proteomes" id="UP000256845"/>
    </source>
</evidence>
<sequence>MVARSLTIVELNEFSETLINRATQDMTLPHLEWLTKLNRSTTYSPDQEEHHGLDPWVQWVSIHTGTTSEHHGILRHGDVSNLTLPQYWEILSAQGISSGLWGLMNAARGQADQCRFFLPDPWTYEEEGYPEDLSRFLALPRYFAKNYLQPSRSETIRSGLTTLGYLIRPSNLPATVRSGLAGLPVILSGGVNAHSLAIIHDILSTRLFLAHKKRHQPQLAVIFLNLLAHCQHHFWQRDGWHPIMRQALKTTDRLLGQIRQARRPGEEIMILNALTQQNVDGEHYCIYRQRDPAGLLRAFSIPFARVEPCMTNDCHVFFDHAGEARSAVDTLRCITVDGQPLFHVEQQPDRPLQIFYQIELREPVAENCQIECGKTRLPFASLIELLAERTGAHIPEGALYTSLPRLPQQMINHDVYYRILEYFGVAHAKQDCAAKRAKTK</sequence>